<organism evidence="2 3">
    <name type="scientific">Tetrahymena thermophila (strain SB210)</name>
    <dbReference type="NCBI Taxonomy" id="312017"/>
    <lineage>
        <taxon>Eukaryota</taxon>
        <taxon>Sar</taxon>
        <taxon>Alveolata</taxon>
        <taxon>Ciliophora</taxon>
        <taxon>Intramacronucleata</taxon>
        <taxon>Oligohymenophorea</taxon>
        <taxon>Hymenostomatida</taxon>
        <taxon>Tetrahymenina</taxon>
        <taxon>Tetrahymenidae</taxon>
        <taxon>Tetrahymena</taxon>
    </lineage>
</organism>
<dbReference type="EMBL" id="GG662665">
    <property type="protein sequence ID" value="EAR85441.2"/>
    <property type="molecule type" value="Genomic_DNA"/>
</dbReference>
<dbReference type="SUPFAM" id="SSF48452">
    <property type="entry name" value="TPR-like"/>
    <property type="match status" value="1"/>
</dbReference>
<dbReference type="AlphaFoldDB" id="I7MGT1"/>
<keyword evidence="3" id="KW-1185">Reference proteome</keyword>
<name>I7MGT1_TETTS</name>
<dbReference type="KEGG" id="tet:TTHERM_00441900"/>
<dbReference type="RefSeq" id="XP_001033104.2">
    <property type="nucleotide sequence ID" value="XM_001033104.2"/>
</dbReference>
<sequence length="396" mass="45687">MISKQFSKYSKLAQKIKLGNPSCTLFFNQCSRYSFINTYNVSQASKMAIQNKNLLCHNNKYHFSQNQETKSIEQQIEDLNNKFDQQYDERKYEESLETLRQLVEIKQEQGLDIGYEVQQIGHVLIKNKRVQDGLDVLYDLKSQLESLKIDDALLLSKISENISKGEMINSNLEKALSILNEAIPKIEKAVSYENPTLYDMLARNYSQRGNIYSLDKEKKQDFIAEYSKAKDIYEKFEELIPEQKKSFAIILQKIANACIGKNELDLAETHIAKSRQLWMELEKNEPIDPSHFTTLITFGVVELYKGRVHQGMKVINQSKIELAKKIKQDTSYSNSYMATITIVAGILKSNPAAKQLLEQVKLEYDEGLKILEGSDEDGPTKILLEEYKQMRSQLFN</sequence>
<keyword evidence="1" id="KW-0175">Coiled coil</keyword>
<dbReference type="GeneID" id="7843302"/>
<dbReference type="InParanoid" id="I7MGT1"/>
<evidence type="ECO:0000313" key="3">
    <source>
        <dbReference type="Proteomes" id="UP000009168"/>
    </source>
</evidence>
<proteinExistence type="predicted"/>
<accession>I7MGT1</accession>
<reference evidence="3" key="1">
    <citation type="journal article" date="2006" name="PLoS Biol.">
        <title>Macronuclear genome sequence of the ciliate Tetrahymena thermophila, a model eukaryote.</title>
        <authorList>
            <person name="Eisen J.A."/>
            <person name="Coyne R.S."/>
            <person name="Wu M."/>
            <person name="Wu D."/>
            <person name="Thiagarajan M."/>
            <person name="Wortman J.R."/>
            <person name="Badger J.H."/>
            <person name="Ren Q."/>
            <person name="Amedeo P."/>
            <person name="Jones K.M."/>
            <person name="Tallon L.J."/>
            <person name="Delcher A.L."/>
            <person name="Salzberg S.L."/>
            <person name="Silva J.C."/>
            <person name="Haas B.J."/>
            <person name="Majoros W.H."/>
            <person name="Farzad M."/>
            <person name="Carlton J.M."/>
            <person name="Smith R.K. Jr."/>
            <person name="Garg J."/>
            <person name="Pearlman R.E."/>
            <person name="Karrer K.M."/>
            <person name="Sun L."/>
            <person name="Manning G."/>
            <person name="Elde N.C."/>
            <person name="Turkewitz A.P."/>
            <person name="Asai D.J."/>
            <person name="Wilkes D.E."/>
            <person name="Wang Y."/>
            <person name="Cai H."/>
            <person name="Collins K."/>
            <person name="Stewart B.A."/>
            <person name="Lee S.R."/>
            <person name="Wilamowska K."/>
            <person name="Weinberg Z."/>
            <person name="Ruzzo W.L."/>
            <person name="Wloga D."/>
            <person name="Gaertig J."/>
            <person name="Frankel J."/>
            <person name="Tsao C.-C."/>
            <person name="Gorovsky M.A."/>
            <person name="Keeling P.J."/>
            <person name="Waller R.F."/>
            <person name="Patron N.J."/>
            <person name="Cherry J.M."/>
            <person name="Stover N.A."/>
            <person name="Krieger C.J."/>
            <person name="del Toro C."/>
            <person name="Ryder H.F."/>
            <person name="Williamson S.C."/>
            <person name="Barbeau R.A."/>
            <person name="Hamilton E.P."/>
            <person name="Orias E."/>
        </authorList>
    </citation>
    <scope>NUCLEOTIDE SEQUENCE [LARGE SCALE GENOMIC DNA]</scope>
    <source>
        <strain evidence="3">SB210</strain>
    </source>
</reference>
<evidence type="ECO:0000256" key="1">
    <source>
        <dbReference type="SAM" id="Coils"/>
    </source>
</evidence>
<dbReference type="Gene3D" id="1.25.40.10">
    <property type="entry name" value="Tetratricopeptide repeat domain"/>
    <property type="match status" value="1"/>
</dbReference>
<gene>
    <name evidence="2" type="ORF">TTHERM_00441900</name>
</gene>
<evidence type="ECO:0008006" key="4">
    <source>
        <dbReference type="Google" id="ProtNLM"/>
    </source>
</evidence>
<dbReference type="InterPro" id="IPR011990">
    <property type="entry name" value="TPR-like_helical_dom_sf"/>
</dbReference>
<feature type="coiled-coil region" evidence="1">
    <location>
        <begin position="69"/>
        <end position="109"/>
    </location>
</feature>
<dbReference type="Proteomes" id="UP000009168">
    <property type="component" value="Unassembled WGS sequence"/>
</dbReference>
<evidence type="ECO:0000313" key="2">
    <source>
        <dbReference type="EMBL" id="EAR85441.2"/>
    </source>
</evidence>
<protein>
    <recommendedName>
        <fullName evidence="4">Tetratricopeptide repeat protein</fullName>
    </recommendedName>
</protein>